<organism evidence="3 4">
    <name type="scientific">Saguinus oedipus</name>
    <name type="common">Cotton-top tamarin</name>
    <name type="synonym">Oedipomidas oedipus</name>
    <dbReference type="NCBI Taxonomy" id="9490"/>
    <lineage>
        <taxon>Eukaryota</taxon>
        <taxon>Metazoa</taxon>
        <taxon>Chordata</taxon>
        <taxon>Craniata</taxon>
        <taxon>Vertebrata</taxon>
        <taxon>Euteleostomi</taxon>
        <taxon>Mammalia</taxon>
        <taxon>Eutheria</taxon>
        <taxon>Euarchontoglires</taxon>
        <taxon>Primates</taxon>
        <taxon>Haplorrhini</taxon>
        <taxon>Platyrrhini</taxon>
        <taxon>Cebidae</taxon>
        <taxon>Callitrichinae</taxon>
        <taxon>Saguinus</taxon>
    </lineage>
</organism>
<comment type="caution">
    <text evidence="3">The sequence shown here is derived from an EMBL/GenBank/DDBJ whole genome shotgun (WGS) entry which is preliminary data.</text>
</comment>
<dbReference type="Proteomes" id="UP001266305">
    <property type="component" value="Unassembled WGS sequence"/>
</dbReference>
<feature type="region of interest" description="Disordered" evidence="1">
    <location>
        <begin position="172"/>
        <end position="192"/>
    </location>
</feature>
<gene>
    <name evidence="3" type="ORF">P7K49_011626</name>
</gene>
<keyword evidence="4" id="KW-1185">Reference proteome</keyword>
<accession>A0ABQ9VRU5</accession>
<feature type="domain" description="Protein kinase" evidence="2">
    <location>
        <begin position="1"/>
        <end position="300"/>
    </location>
</feature>
<dbReference type="SUPFAM" id="SSF56112">
    <property type="entry name" value="Protein kinase-like (PK-like)"/>
    <property type="match status" value="1"/>
</dbReference>
<feature type="compositionally biased region" description="Polar residues" evidence="1">
    <location>
        <begin position="117"/>
        <end position="141"/>
    </location>
</feature>
<sequence length="300" mass="32768">MAEDEEAAAGCRSGELPSGGPLPRGRVPHRPWLCSLPRYLRRFREMKPRVLQRWSRQILRGLHFLHSRVPPILHRDLKCDNVFITGPTGSVKIGDLGLATLKRASFAKSVIGGSLQEGPSSPTSEENLGTPSPQQGPSRSTELPDHREAGEIYGIPPQPHCGLGLLARAGLPRAAQPKGQDEARVPSNLIPAVNPTGTPEFMAPEMYEEKYDEAVDVYAFGMCMLEMATSEYPYSECQNAAQIYRKVTSVRGMGLAGMGIPGPLPIFLPPAHSQCPLPAQKQARHKDALVNPEGYICYLE</sequence>
<evidence type="ECO:0000313" key="4">
    <source>
        <dbReference type="Proteomes" id="UP001266305"/>
    </source>
</evidence>
<dbReference type="EMBL" id="JASSZA010000005">
    <property type="protein sequence ID" value="KAK2111880.1"/>
    <property type="molecule type" value="Genomic_DNA"/>
</dbReference>
<dbReference type="PROSITE" id="PS50011">
    <property type="entry name" value="PROTEIN_KINASE_DOM"/>
    <property type="match status" value="1"/>
</dbReference>
<name>A0ABQ9VRU5_SAGOE</name>
<dbReference type="InterPro" id="IPR050588">
    <property type="entry name" value="WNK_Ser-Thr_kinase"/>
</dbReference>
<dbReference type="PROSITE" id="PS00108">
    <property type="entry name" value="PROTEIN_KINASE_ST"/>
    <property type="match status" value="1"/>
</dbReference>
<dbReference type="SMART" id="SM00220">
    <property type="entry name" value="S_TKc"/>
    <property type="match status" value="1"/>
</dbReference>
<dbReference type="InterPro" id="IPR008271">
    <property type="entry name" value="Ser/Thr_kinase_AS"/>
</dbReference>
<dbReference type="InterPro" id="IPR011009">
    <property type="entry name" value="Kinase-like_dom_sf"/>
</dbReference>
<evidence type="ECO:0000256" key="1">
    <source>
        <dbReference type="SAM" id="MobiDB-lite"/>
    </source>
</evidence>
<dbReference type="Pfam" id="PF00069">
    <property type="entry name" value="Pkinase"/>
    <property type="match status" value="2"/>
</dbReference>
<dbReference type="PANTHER" id="PTHR13902">
    <property type="entry name" value="SERINE/THREONINE-PROTEIN KINASE WNK WITH NO LYSINE -RELATED"/>
    <property type="match status" value="1"/>
</dbReference>
<protein>
    <recommendedName>
        <fullName evidence="2">Protein kinase domain-containing protein</fullName>
    </recommendedName>
</protein>
<proteinExistence type="predicted"/>
<dbReference type="Gene3D" id="1.10.510.10">
    <property type="entry name" value="Transferase(Phosphotransferase) domain 1"/>
    <property type="match status" value="2"/>
</dbReference>
<evidence type="ECO:0000259" key="2">
    <source>
        <dbReference type="PROSITE" id="PS50011"/>
    </source>
</evidence>
<reference evidence="3 4" key="1">
    <citation type="submission" date="2023-05" db="EMBL/GenBank/DDBJ databases">
        <title>B98-5 Cell Line De Novo Hybrid Assembly: An Optical Mapping Approach.</title>
        <authorList>
            <person name="Kananen K."/>
            <person name="Auerbach J.A."/>
            <person name="Kautto E."/>
            <person name="Blachly J.S."/>
        </authorList>
    </citation>
    <scope>NUCLEOTIDE SEQUENCE [LARGE SCALE GENOMIC DNA]</scope>
    <source>
        <strain evidence="3">B95-8</strain>
        <tissue evidence="3">Cell line</tissue>
    </source>
</reference>
<evidence type="ECO:0000313" key="3">
    <source>
        <dbReference type="EMBL" id="KAK2111880.1"/>
    </source>
</evidence>
<feature type="region of interest" description="Disordered" evidence="1">
    <location>
        <begin position="112"/>
        <end position="144"/>
    </location>
</feature>
<feature type="region of interest" description="Disordered" evidence="1">
    <location>
        <begin position="1"/>
        <end position="23"/>
    </location>
</feature>
<dbReference type="InterPro" id="IPR000719">
    <property type="entry name" value="Prot_kinase_dom"/>
</dbReference>